<proteinExistence type="inferred from homology"/>
<keyword evidence="11" id="KW-0472">Membrane</keyword>
<keyword evidence="6 9" id="KW-0720">Serine protease</keyword>
<dbReference type="Pfam" id="PF17766">
    <property type="entry name" value="fn3_6"/>
    <property type="match status" value="1"/>
</dbReference>
<evidence type="ECO:0000256" key="3">
    <source>
        <dbReference type="ARBA" id="ARBA00022670"/>
    </source>
</evidence>
<feature type="active site" description="Charge relay system" evidence="8 9">
    <location>
        <position position="656"/>
    </location>
</feature>
<dbReference type="PROSITE" id="PS00137">
    <property type="entry name" value="SUBTILASE_HIS"/>
    <property type="match status" value="1"/>
</dbReference>
<comment type="similarity">
    <text evidence="2 9 10">Belongs to the peptidase S8 family.</text>
</comment>
<keyword evidence="16" id="KW-1185">Reference proteome</keyword>
<evidence type="ECO:0008006" key="17">
    <source>
        <dbReference type="Google" id="ProtNLM"/>
    </source>
</evidence>
<evidence type="ECO:0000256" key="7">
    <source>
        <dbReference type="ARBA" id="ARBA00023180"/>
    </source>
</evidence>
<keyword evidence="11" id="KW-0812">Transmembrane</keyword>
<dbReference type="PROSITE" id="PS00136">
    <property type="entry name" value="SUBTILASE_ASP"/>
    <property type="match status" value="1"/>
</dbReference>
<evidence type="ECO:0000256" key="4">
    <source>
        <dbReference type="ARBA" id="ARBA00022729"/>
    </source>
</evidence>
<name>A0AAF0QAU4_SOLVR</name>
<dbReference type="Gene3D" id="3.40.50.200">
    <property type="entry name" value="Peptidase S8/S53 domain"/>
    <property type="match status" value="1"/>
</dbReference>
<evidence type="ECO:0000256" key="8">
    <source>
        <dbReference type="PIRSR" id="PIRSR615500-1"/>
    </source>
</evidence>
<evidence type="ECO:0000256" key="9">
    <source>
        <dbReference type="PROSITE-ProRule" id="PRU01240"/>
    </source>
</evidence>
<dbReference type="InterPro" id="IPR023828">
    <property type="entry name" value="Peptidase_S8_Ser-AS"/>
</dbReference>
<dbReference type="Gene3D" id="3.50.30.30">
    <property type="match status" value="1"/>
</dbReference>
<dbReference type="InterPro" id="IPR015500">
    <property type="entry name" value="Peptidase_S8_subtilisin-rel"/>
</dbReference>
<dbReference type="PRINTS" id="PR00723">
    <property type="entry name" value="SUBTILISIN"/>
</dbReference>
<dbReference type="InterPro" id="IPR034197">
    <property type="entry name" value="Peptidases_S8_3"/>
</dbReference>
<dbReference type="InterPro" id="IPR045051">
    <property type="entry name" value="SBT"/>
</dbReference>
<evidence type="ECO:0000256" key="10">
    <source>
        <dbReference type="RuleBase" id="RU003355"/>
    </source>
</evidence>
<keyword evidence="5 9" id="KW-0378">Hydrolase</keyword>
<dbReference type="GO" id="GO:0005576">
    <property type="term" value="C:extracellular region"/>
    <property type="evidence" value="ECO:0007669"/>
    <property type="project" value="UniProtKB-SubCell"/>
</dbReference>
<evidence type="ECO:0000259" key="14">
    <source>
        <dbReference type="Pfam" id="PF17766"/>
    </source>
</evidence>
<dbReference type="PANTHER" id="PTHR10795">
    <property type="entry name" value="PROPROTEIN CONVERTASE SUBTILISIN/KEXIN"/>
    <property type="match status" value="1"/>
</dbReference>
<dbReference type="InterPro" id="IPR036852">
    <property type="entry name" value="Peptidase_S8/S53_dom_sf"/>
</dbReference>
<feature type="transmembrane region" description="Helical" evidence="11">
    <location>
        <begin position="56"/>
        <end position="75"/>
    </location>
</feature>
<dbReference type="AlphaFoldDB" id="A0AAF0QAU4"/>
<dbReference type="Proteomes" id="UP001234989">
    <property type="component" value="Chromosome 3"/>
</dbReference>
<evidence type="ECO:0000256" key="1">
    <source>
        <dbReference type="ARBA" id="ARBA00004613"/>
    </source>
</evidence>
<dbReference type="Gene3D" id="3.30.70.80">
    <property type="entry name" value="Peptidase S8 propeptide/proteinase inhibitor I9"/>
    <property type="match status" value="1"/>
</dbReference>
<dbReference type="Gene3D" id="2.60.40.2310">
    <property type="match status" value="1"/>
</dbReference>
<feature type="domain" description="Peptidase S8/S53" evidence="12">
    <location>
        <begin position="207"/>
        <end position="694"/>
    </location>
</feature>
<dbReference type="GO" id="GO:0006508">
    <property type="term" value="P:proteolysis"/>
    <property type="evidence" value="ECO:0007669"/>
    <property type="project" value="UniProtKB-KW"/>
</dbReference>
<dbReference type="SUPFAM" id="SSF54897">
    <property type="entry name" value="Protease propeptides/inhibitors"/>
    <property type="match status" value="1"/>
</dbReference>
<dbReference type="InterPro" id="IPR037045">
    <property type="entry name" value="S8pro/Inhibitor_I9_sf"/>
</dbReference>
<evidence type="ECO:0000256" key="2">
    <source>
        <dbReference type="ARBA" id="ARBA00011073"/>
    </source>
</evidence>
<reference evidence="15" key="1">
    <citation type="submission" date="2023-08" db="EMBL/GenBank/DDBJ databases">
        <title>A de novo genome assembly of Solanum verrucosum Schlechtendal, a Mexican diploid species geographically isolated from the other diploid A-genome species in potato relatives.</title>
        <authorList>
            <person name="Hosaka K."/>
        </authorList>
    </citation>
    <scope>NUCLEOTIDE SEQUENCE</scope>
    <source>
        <tissue evidence="15">Young leaves</tissue>
    </source>
</reference>
<dbReference type="InterPro" id="IPR010259">
    <property type="entry name" value="S8pro/Inhibitor_I9"/>
</dbReference>
<evidence type="ECO:0000259" key="13">
    <source>
        <dbReference type="Pfam" id="PF05922"/>
    </source>
</evidence>
<dbReference type="PROSITE" id="PS00138">
    <property type="entry name" value="SUBTILASE_SER"/>
    <property type="match status" value="1"/>
</dbReference>
<evidence type="ECO:0000313" key="15">
    <source>
        <dbReference type="EMBL" id="WMV19678.1"/>
    </source>
</evidence>
<organism evidence="15 16">
    <name type="scientific">Solanum verrucosum</name>
    <dbReference type="NCBI Taxonomy" id="315347"/>
    <lineage>
        <taxon>Eukaryota</taxon>
        <taxon>Viridiplantae</taxon>
        <taxon>Streptophyta</taxon>
        <taxon>Embryophyta</taxon>
        <taxon>Tracheophyta</taxon>
        <taxon>Spermatophyta</taxon>
        <taxon>Magnoliopsida</taxon>
        <taxon>eudicotyledons</taxon>
        <taxon>Gunneridae</taxon>
        <taxon>Pentapetalae</taxon>
        <taxon>asterids</taxon>
        <taxon>lamiids</taxon>
        <taxon>Solanales</taxon>
        <taxon>Solanaceae</taxon>
        <taxon>Solanoideae</taxon>
        <taxon>Solaneae</taxon>
        <taxon>Solanum</taxon>
    </lineage>
</organism>
<keyword evidence="4" id="KW-0732">Signal</keyword>
<dbReference type="EMBL" id="CP133614">
    <property type="protein sequence ID" value="WMV19678.1"/>
    <property type="molecule type" value="Genomic_DNA"/>
</dbReference>
<comment type="subcellular location">
    <subcellularLocation>
        <location evidence="1">Secreted</location>
    </subcellularLocation>
</comment>
<keyword evidence="3 9" id="KW-0645">Protease</keyword>
<evidence type="ECO:0000256" key="5">
    <source>
        <dbReference type="ARBA" id="ARBA00022801"/>
    </source>
</evidence>
<evidence type="ECO:0000256" key="11">
    <source>
        <dbReference type="SAM" id="Phobius"/>
    </source>
</evidence>
<feature type="domain" description="Inhibitor I9" evidence="13">
    <location>
        <begin position="114"/>
        <end position="181"/>
    </location>
</feature>
<dbReference type="Pfam" id="PF00082">
    <property type="entry name" value="Peptidase_S8"/>
    <property type="match status" value="1"/>
</dbReference>
<dbReference type="InterPro" id="IPR023827">
    <property type="entry name" value="Peptidase_S8_Asp-AS"/>
</dbReference>
<dbReference type="InterPro" id="IPR022398">
    <property type="entry name" value="Peptidase_S8_His-AS"/>
</dbReference>
<gene>
    <name evidence="15" type="ORF">MTR67_013063</name>
</gene>
<evidence type="ECO:0000259" key="12">
    <source>
        <dbReference type="Pfam" id="PF00082"/>
    </source>
</evidence>
<dbReference type="CDD" id="cd02120">
    <property type="entry name" value="PA_subtilisin_like"/>
    <property type="match status" value="1"/>
</dbReference>
<dbReference type="PROSITE" id="PS51892">
    <property type="entry name" value="SUBTILASE"/>
    <property type="match status" value="1"/>
</dbReference>
<feature type="domain" description="Subtilisin-like protease fibronectin type-III" evidence="14">
    <location>
        <begin position="773"/>
        <end position="867"/>
    </location>
</feature>
<accession>A0AAF0QAU4</accession>
<feature type="active site" description="Charge relay system" evidence="8 9">
    <location>
        <position position="288"/>
    </location>
</feature>
<evidence type="ECO:0000313" key="16">
    <source>
        <dbReference type="Proteomes" id="UP001234989"/>
    </source>
</evidence>
<dbReference type="InterPro" id="IPR000209">
    <property type="entry name" value="Peptidase_S8/S53_dom"/>
</dbReference>
<dbReference type="InterPro" id="IPR041469">
    <property type="entry name" value="Subtilisin-like_FN3"/>
</dbReference>
<dbReference type="Pfam" id="PF05922">
    <property type="entry name" value="Inhibitor_I9"/>
    <property type="match status" value="1"/>
</dbReference>
<sequence>MAIRDSLMVVGGFQEELICKNTIVNPDGKLLVVLGYNPEYLFVDAQSRKVLMFDDLMLAMILVLKNLLLLFVLLVSCNGEDRKIYLVLLEGDPIAFHHDKTFSQEGNKLDPNSEASKAYANELTKSHDEFLQSNLERGSYDKIYSFKHIINGVAVHTTPSQIEKLKNAPRVKLLEEDRRVKQMTTYTPQFLGIPAVWTQEGGDKNAGEGIVIGFIDSGINPDHPSFAYDPMTNSNSFTDRACEEGPLFPQTSCNGKIVSARFFSAGAQTSTTLNESIDILSPFDAVGHGSHVASTAAGNFGVPVVVNGLYYGRASGMAPRARIAVYKAIYPSIGTLSDVLAAIDQAVLDGVDILTLSVGPEEPPEDKLTFLSLFEIFMLAAHKAGTLVVQAAGNEGPSPYTVISYSPWAVGVASCDTDRTYPATLILGNGLKIVGVGLSGATVGDGLMIQYNKLVLAKDAIKINTTLPRIAINNAEECQYPEAFDPLVVQDSVVICTFSAGFYNGTSTLTAIIQTAIVLRFKAFVFVANPTYGDFIAEPIPFATPAIMIPATTDTQNILQYYEKGTVRDTNGLVVRYGGRAGISEGRNASYKGRAPIVSRFSSRGPDYIDQSKNPTDVLKPDILAPGHQIWAAWSPMSVLDPILSGHNFALMSGTSMATPHIAGVAAMIKQYNPSWTPSMIASAISTTASTYDNLGEPIMAHGFDLYTLHTSAPFGFGAGLVNPSRALHPGLVFSAGYEDYISFLCSLPNIDSKIVKTATGGICGQLFENPSDLNLPSITITSLNGSRIVHRTVRNVESKAETYLSAVLPPKGVTVNIEPSWFIIAPQGTQDLHITFNVTQALDDFTFGEIVLTGSLNHVVKMPLSIFPISTT</sequence>
<dbReference type="SUPFAM" id="SSF52743">
    <property type="entry name" value="Subtilisin-like"/>
    <property type="match status" value="1"/>
</dbReference>
<keyword evidence="7" id="KW-0325">Glycoprotein</keyword>
<feature type="active site" description="Charge relay system" evidence="8 9">
    <location>
        <position position="216"/>
    </location>
</feature>
<keyword evidence="11" id="KW-1133">Transmembrane helix</keyword>
<dbReference type="GO" id="GO:0004252">
    <property type="term" value="F:serine-type endopeptidase activity"/>
    <property type="evidence" value="ECO:0007669"/>
    <property type="project" value="UniProtKB-UniRule"/>
</dbReference>
<dbReference type="CDD" id="cd04852">
    <property type="entry name" value="Peptidases_S8_3"/>
    <property type="match status" value="1"/>
</dbReference>
<evidence type="ECO:0000256" key="6">
    <source>
        <dbReference type="ARBA" id="ARBA00022825"/>
    </source>
</evidence>
<protein>
    <recommendedName>
        <fullName evidence="17">Subtilisin-like protease SBT2.4</fullName>
    </recommendedName>
</protein>